<accession>A0A6L2K9A4</accession>
<keyword evidence="1 4" id="KW-0238">DNA-binding</keyword>
<organism evidence="4">
    <name type="scientific">Tanacetum cinerariifolium</name>
    <name type="common">Dalmatian daisy</name>
    <name type="synonym">Chrysanthemum cinerariifolium</name>
    <dbReference type="NCBI Taxonomy" id="118510"/>
    <lineage>
        <taxon>Eukaryota</taxon>
        <taxon>Viridiplantae</taxon>
        <taxon>Streptophyta</taxon>
        <taxon>Embryophyta</taxon>
        <taxon>Tracheophyta</taxon>
        <taxon>Spermatophyta</taxon>
        <taxon>Magnoliopsida</taxon>
        <taxon>eudicotyledons</taxon>
        <taxon>Gunneridae</taxon>
        <taxon>Pentapetalae</taxon>
        <taxon>asterids</taxon>
        <taxon>campanulids</taxon>
        <taxon>Asterales</taxon>
        <taxon>Asteraceae</taxon>
        <taxon>Asteroideae</taxon>
        <taxon>Anthemideae</taxon>
        <taxon>Anthemidinae</taxon>
        <taxon>Tanacetum</taxon>
    </lineage>
</organism>
<dbReference type="PANTHER" id="PTHR47165">
    <property type="entry name" value="OS03G0429900 PROTEIN"/>
    <property type="match status" value="1"/>
</dbReference>
<feature type="domain" description="Replication protein A OB" evidence="3">
    <location>
        <begin position="54"/>
        <end position="146"/>
    </location>
</feature>
<dbReference type="PANTHER" id="PTHR47165:SF4">
    <property type="entry name" value="OS03G0429900 PROTEIN"/>
    <property type="match status" value="1"/>
</dbReference>
<evidence type="ECO:0000256" key="2">
    <source>
        <dbReference type="SAM" id="MobiDB-lite"/>
    </source>
</evidence>
<feature type="region of interest" description="Disordered" evidence="2">
    <location>
        <begin position="344"/>
        <end position="365"/>
    </location>
</feature>
<proteinExistence type="predicted"/>
<dbReference type="InterPro" id="IPR031657">
    <property type="entry name" value="REPA_OB_2"/>
</dbReference>
<dbReference type="InterPro" id="IPR012340">
    <property type="entry name" value="NA-bd_OB-fold"/>
</dbReference>
<evidence type="ECO:0000259" key="3">
    <source>
        <dbReference type="Pfam" id="PF16900"/>
    </source>
</evidence>
<sequence>MIYRPLYSKIFVQFSFKTFVQPSSIKPELFDRYVFKFLPFSDLQHRIGNDIYLSDAVGVPKKWGPLRDSVGKNQGCNSQLQKIIIVDISDIELNVSLWGKCDLAHDDNVTASKKDTNIVVVLTCCKVGFYAGGPELKSTASSQIYLNLPIAKIISYSQRLIEPVSFTLGTKSEELKVTRITDIYKHLADGVTLGTRFIIYGMVIEATPLLGIIVEELFNKTITEGAVENMVYSDLSISSLDSYWDTTDYAIHDENLGSTSSEYEEKLMDELEWGQDVSMLKPDVTHICTNEVPHALDIGTNDFSVNDPNKGKSIMDVEHVVETHLNDFTHDESLSLPELATDVNKDVSPLSSPTIEPDEMPTRDDEDKMMISVDEAAINQHVDIMQDD</sequence>
<reference evidence="4" key="1">
    <citation type="journal article" date="2019" name="Sci. Rep.">
        <title>Draft genome of Tanacetum cinerariifolium, the natural source of mosquito coil.</title>
        <authorList>
            <person name="Yamashiro T."/>
            <person name="Shiraishi A."/>
            <person name="Satake H."/>
            <person name="Nakayama K."/>
        </authorList>
    </citation>
    <scope>NUCLEOTIDE SEQUENCE</scope>
</reference>
<dbReference type="Pfam" id="PF16900">
    <property type="entry name" value="REPA_OB_2"/>
    <property type="match status" value="1"/>
</dbReference>
<dbReference type="AlphaFoldDB" id="A0A6L2K9A4"/>
<comment type="caution">
    <text evidence="4">The sequence shown here is derived from an EMBL/GenBank/DDBJ whole genome shotgun (WGS) entry which is preliminary data.</text>
</comment>
<name>A0A6L2K9A4_TANCI</name>
<dbReference type="GO" id="GO:0003677">
    <property type="term" value="F:DNA binding"/>
    <property type="evidence" value="ECO:0007669"/>
    <property type="project" value="UniProtKB-KW"/>
</dbReference>
<dbReference type="EMBL" id="BKCJ010001968">
    <property type="protein sequence ID" value="GEU45310.1"/>
    <property type="molecule type" value="Genomic_DNA"/>
</dbReference>
<evidence type="ECO:0000313" key="4">
    <source>
        <dbReference type="EMBL" id="GEU45310.1"/>
    </source>
</evidence>
<dbReference type="Gene3D" id="2.40.50.140">
    <property type="entry name" value="Nucleic acid-binding proteins"/>
    <property type="match status" value="1"/>
</dbReference>
<evidence type="ECO:0000256" key="1">
    <source>
        <dbReference type="ARBA" id="ARBA00023125"/>
    </source>
</evidence>
<gene>
    <name evidence="4" type="ORF">Tci_017288</name>
</gene>
<protein>
    <submittedName>
        <fullName evidence="4">Replication protein A 70 kDa DNA-binding subunit B</fullName>
    </submittedName>
</protein>
<dbReference type="SUPFAM" id="SSF50249">
    <property type="entry name" value="Nucleic acid-binding proteins"/>
    <property type="match status" value="1"/>
</dbReference>